<dbReference type="AlphaFoldDB" id="K0KIH4"/>
<dbReference type="PANTHER" id="PTHR46910:SF3">
    <property type="entry name" value="HALOTOLERANCE PROTEIN 9-RELATED"/>
    <property type="match status" value="1"/>
</dbReference>
<dbReference type="GO" id="GO:0000981">
    <property type="term" value="F:DNA-binding transcription factor activity, RNA polymerase II-specific"/>
    <property type="evidence" value="ECO:0007669"/>
    <property type="project" value="InterPro"/>
</dbReference>
<comment type="subcellular location">
    <subcellularLocation>
        <location evidence="1">Nucleus</location>
    </subcellularLocation>
</comment>
<keyword evidence="3" id="KW-0238">DNA-binding</keyword>
<dbReference type="InterPro" id="IPR050987">
    <property type="entry name" value="AtrR-like"/>
</dbReference>
<dbReference type="InterPro" id="IPR001138">
    <property type="entry name" value="Zn2Cys6_DnaBD"/>
</dbReference>
<evidence type="ECO:0000313" key="6">
    <source>
        <dbReference type="EMBL" id="CCH41194.1"/>
    </source>
</evidence>
<reference evidence="6 7" key="1">
    <citation type="journal article" date="2012" name="Eukaryot. Cell">
        <title>Draft genome sequence of Wickerhamomyces ciferrii NRRL Y-1031 F-60-10.</title>
        <authorList>
            <person name="Schneider J."/>
            <person name="Andrea H."/>
            <person name="Blom J."/>
            <person name="Jaenicke S."/>
            <person name="Ruckert C."/>
            <person name="Schorsch C."/>
            <person name="Szczepanowski R."/>
            <person name="Farwick M."/>
            <person name="Goesmann A."/>
            <person name="Puhler A."/>
            <person name="Schaffer S."/>
            <person name="Tauch A."/>
            <person name="Kohler T."/>
            <person name="Brinkrolf K."/>
        </authorList>
    </citation>
    <scope>NUCLEOTIDE SEQUENCE [LARGE SCALE GENOMIC DNA]</scope>
    <source>
        <strain evidence="7">ATCC 14091 / BCRC 22168 / CBS 111 / JCM 3599 / NBRC 0793 / NRRL Y-1031 F-60-10</strain>
    </source>
</reference>
<dbReference type="eggNOG" id="ENOG502QQEE">
    <property type="taxonomic scope" value="Eukaryota"/>
</dbReference>
<dbReference type="SUPFAM" id="SSF57701">
    <property type="entry name" value="Zn2/Cys6 DNA-binding domain"/>
    <property type="match status" value="1"/>
</dbReference>
<evidence type="ECO:0000259" key="5">
    <source>
        <dbReference type="PROSITE" id="PS50048"/>
    </source>
</evidence>
<accession>K0KIH4</accession>
<feature type="domain" description="Zn(2)-C6 fungal-type" evidence="5">
    <location>
        <begin position="5"/>
        <end position="38"/>
    </location>
</feature>
<dbReference type="STRING" id="1206466.K0KIH4"/>
<dbReference type="PANTHER" id="PTHR46910">
    <property type="entry name" value="TRANSCRIPTION FACTOR PDR1"/>
    <property type="match status" value="1"/>
</dbReference>
<name>K0KIH4_WICCF</name>
<evidence type="ECO:0000256" key="2">
    <source>
        <dbReference type="ARBA" id="ARBA00022723"/>
    </source>
</evidence>
<proteinExistence type="predicted"/>
<comment type="caution">
    <text evidence="6">The sequence shown here is derived from an EMBL/GenBank/DDBJ whole genome shotgun (WGS) entry which is preliminary data.</text>
</comment>
<dbReference type="GO" id="GO:0045944">
    <property type="term" value="P:positive regulation of transcription by RNA polymerase II"/>
    <property type="evidence" value="ECO:0007669"/>
    <property type="project" value="UniProtKB-ARBA"/>
</dbReference>
<gene>
    <name evidence="6" type="ORF">BN7_731</name>
</gene>
<keyword evidence="4" id="KW-0539">Nucleus</keyword>
<keyword evidence="2" id="KW-0479">Metal-binding</keyword>
<dbReference type="CDD" id="cd12148">
    <property type="entry name" value="fungal_TF_MHR"/>
    <property type="match status" value="1"/>
</dbReference>
<organism evidence="6 7">
    <name type="scientific">Wickerhamomyces ciferrii (strain ATCC 14091 / BCRC 22168 / CBS 111 / JCM 3599 / NBRC 0793 / NRRL Y-1031 F-60-10)</name>
    <name type="common">Yeast</name>
    <name type="synonym">Pichia ciferrii</name>
    <dbReference type="NCBI Taxonomy" id="1206466"/>
    <lineage>
        <taxon>Eukaryota</taxon>
        <taxon>Fungi</taxon>
        <taxon>Dikarya</taxon>
        <taxon>Ascomycota</taxon>
        <taxon>Saccharomycotina</taxon>
        <taxon>Saccharomycetes</taxon>
        <taxon>Phaffomycetales</taxon>
        <taxon>Wickerhamomycetaceae</taxon>
        <taxon>Wickerhamomyces</taxon>
    </lineage>
</organism>
<sequence>MKPTACIGCRLRRRRCDRKTPICSSCSELKIPVELCIYKDLHSNKKTSSGKDVLEEVIAEKIQLTREKFKWKRLLEAQLQKQTISNHYRYDMKAHSNTNKVEYNHDDGILLNKDSINWNGLNIDSKEPKPTNICGSLSWGSLMAVEPNMKSMLSKIDEVIINEKQHIKNARDIVEAPAKGNYLVTKIKENLYLHTLFGETVFKYDMLIDSLFRDIESNLPNEKAIRHIISHQCKVSPLELVGWMGTDEDIVLEKLNSVISFNKKNGSAKIHINSFEDPTKIANLTYVLSFLILPAYYKEQLSSTKRELNEFLMAEYTELLTYIFNRISPVDGNSLHIFPQLTLERLQSWLYMIFFFKFTPSGRTNDNDNPLDITMSKTYVINLCRVMGLNTNIDETFSHLSVQYRKSMKSFWHLLQYIDAMEVLQTGLPPTIKPSEIIRYDDLSNVVSETTLVLNRILYNYNTMDFGQIKDPEIFIKIIENEFIKDIEVLLQTEYGSLEEELNILKFIDLDDPQCSKDLLNYSARFTQRFHIYTLMQTLYYFCYKKLESFDKYSKRRIKFGILSMKYSSLIIYLLRESFNIWSTHIKHPKSYERGVSECAMGCYPHVNVSVRTVFACAGGRLFQGLPIDDASVMKNFIMGKKINEEQLLNEISLQDEFKILFSLKDLEDLEIDHDDLKLFEKFSILANHKYIIFSFSKMISEISTKFFQDDSNKTVGRLNVVFFYLLKITSFFLNSSFTSDGKPIENEHFYIGFKDPLKKNTGINNSIKNSEFTFGQLFEETLNTSSTNFDFQDFFNFTNFNGFESNEIDDFLLNCDTDFKF</sequence>
<dbReference type="EMBL" id="CAIF01000013">
    <property type="protein sequence ID" value="CCH41194.1"/>
    <property type="molecule type" value="Genomic_DNA"/>
</dbReference>
<dbReference type="GO" id="GO:0003677">
    <property type="term" value="F:DNA binding"/>
    <property type="evidence" value="ECO:0007669"/>
    <property type="project" value="UniProtKB-KW"/>
</dbReference>
<evidence type="ECO:0000256" key="3">
    <source>
        <dbReference type="ARBA" id="ARBA00023125"/>
    </source>
</evidence>
<dbReference type="InParanoid" id="K0KIH4"/>
<dbReference type="Gene3D" id="4.10.240.10">
    <property type="entry name" value="Zn(2)-C6 fungal-type DNA-binding domain"/>
    <property type="match status" value="1"/>
</dbReference>
<evidence type="ECO:0000256" key="4">
    <source>
        <dbReference type="ARBA" id="ARBA00023242"/>
    </source>
</evidence>
<protein>
    <recommendedName>
        <fullName evidence="5">Zn(2)-C6 fungal-type domain-containing protein</fullName>
    </recommendedName>
</protein>
<evidence type="ECO:0000313" key="7">
    <source>
        <dbReference type="Proteomes" id="UP000009328"/>
    </source>
</evidence>
<evidence type="ECO:0000256" key="1">
    <source>
        <dbReference type="ARBA" id="ARBA00004123"/>
    </source>
</evidence>
<dbReference type="PROSITE" id="PS50048">
    <property type="entry name" value="ZN2_CY6_FUNGAL_2"/>
    <property type="match status" value="1"/>
</dbReference>
<dbReference type="GO" id="GO:0008270">
    <property type="term" value="F:zinc ion binding"/>
    <property type="evidence" value="ECO:0007669"/>
    <property type="project" value="InterPro"/>
</dbReference>
<dbReference type="Pfam" id="PF00172">
    <property type="entry name" value="Zn_clus"/>
    <property type="match status" value="1"/>
</dbReference>
<keyword evidence="7" id="KW-1185">Reference proteome</keyword>
<dbReference type="InterPro" id="IPR036864">
    <property type="entry name" value="Zn2-C6_fun-type_DNA-bd_sf"/>
</dbReference>
<dbReference type="Proteomes" id="UP000009328">
    <property type="component" value="Unassembled WGS sequence"/>
</dbReference>
<dbReference type="HOGENOM" id="CLU_012851_0_0_1"/>
<dbReference type="GO" id="GO:0005634">
    <property type="term" value="C:nucleus"/>
    <property type="evidence" value="ECO:0007669"/>
    <property type="project" value="UniProtKB-SubCell"/>
</dbReference>
<dbReference type="SMART" id="SM00066">
    <property type="entry name" value="GAL4"/>
    <property type="match status" value="1"/>
</dbReference>